<accession>A0A5J4U2K5</accession>
<reference evidence="3 4" key="1">
    <citation type="submission" date="2019-03" db="EMBL/GenBank/DDBJ databases">
        <title>Single cell metagenomics reveals metabolic interactions within the superorganism composed of flagellate Streblomastix strix and complex community of Bacteroidetes bacteria on its surface.</title>
        <authorList>
            <person name="Treitli S.C."/>
            <person name="Kolisko M."/>
            <person name="Husnik F."/>
            <person name="Keeling P."/>
            <person name="Hampl V."/>
        </authorList>
    </citation>
    <scope>NUCLEOTIDE SEQUENCE [LARGE SCALE GENOMIC DNA]</scope>
    <source>
        <strain evidence="3">ST1C</strain>
    </source>
</reference>
<dbReference type="InterPro" id="IPR000477">
    <property type="entry name" value="RT_dom"/>
</dbReference>
<dbReference type="SUPFAM" id="SSF56672">
    <property type="entry name" value="DNA/RNA polymerases"/>
    <property type="match status" value="1"/>
</dbReference>
<feature type="non-terminal residue" evidence="3">
    <location>
        <position position="494"/>
    </location>
</feature>
<feature type="region of interest" description="Disordered" evidence="1">
    <location>
        <begin position="1"/>
        <end position="23"/>
    </location>
</feature>
<evidence type="ECO:0000313" key="3">
    <source>
        <dbReference type="EMBL" id="KAA6364777.1"/>
    </source>
</evidence>
<dbReference type="InterPro" id="IPR043502">
    <property type="entry name" value="DNA/RNA_pol_sf"/>
</dbReference>
<dbReference type="AlphaFoldDB" id="A0A5J4U2K5"/>
<organism evidence="3 4">
    <name type="scientific">Streblomastix strix</name>
    <dbReference type="NCBI Taxonomy" id="222440"/>
    <lineage>
        <taxon>Eukaryota</taxon>
        <taxon>Metamonada</taxon>
        <taxon>Preaxostyla</taxon>
        <taxon>Oxymonadida</taxon>
        <taxon>Streblomastigidae</taxon>
        <taxon>Streblomastix</taxon>
    </lineage>
</organism>
<gene>
    <name evidence="3" type="ORF">EZS28_039695</name>
</gene>
<evidence type="ECO:0000256" key="1">
    <source>
        <dbReference type="SAM" id="MobiDB-lite"/>
    </source>
</evidence>
<dbReference type="Gene3D" id="3.10.10.10">
    <property type="entry name" value="HIV Type 1 Reverse Transcriptase, subunit A, domain 1"/>
    <property type="match status" value="1"/>
</dbReference>
<dbReference type="PROSITE" id="PS50878">
    <property type="entry name" value="RT_POL"/>
    <property type="match status" value="1"/>
</dbReference>
<feature type="compositionally biased region" description="Basic and acidic residues" evidence="1">
    <location>
        <begin position="404"/>
        <end position="416"/>
    </location>
</feature>
<proteinExistence type="predicted"/>
<sequence length="494" mass="57614">MSQTDKYNTGPAPVEVQEKPKQREMMQKKIEGLIAFNEQSRCSNAKNKFKQLPKLKNLRLRPKGQVKCRTGQIRTKKNSNDEDEGKQSPLIRQGHSYKWRSALRSPSGIEEKCALMKTAPQEMEERIGELIYKEKVDGMGGKTKRFIQAWKQIGKEDFINTGFYLRFKDQNSQQRLEENKIIIPFRGTQEEKKAYQEMLKEQLEEEQVMSIQYDQIKRRNHTFQIKKRFETCRKILDPSKLNKEIVKLHFKLHELEDVQYIAKITDYATSLDLKSAHQHTTESPNSIPYLAFNFNNNNYAYKAMPFGTKHSPIFFAKAIESILRQIRLHSEIIILNYCDDIPLIHQDKQTLKTQTLEIMKTLEQNEYKNVGREKVKDDISIKGLVKHNIQEQKRENKTTSSADRQIELSETPDKRSVSVSNRIGQSEDTSIKDGIMGWDNDSKQCNNQGIEMVDKENRGQPTRIVDQQNNNMHVNNRCITAGLESEAEIRERDE</sequence>
<name>A0A5J4U2K5_9EUKA</name>
<feature type="domain" description="Reverse transcriptase" evidence="2">
    <location>
        <begin position="197"/>
        <end position="386"/>
    </location>
</feature>
<evidence type="ECO:0000313" key="4">
    <source>
        <dbReference type="Proteomes" id="UP000324800"/>
    </source>
</evidence>
<dbReference type="PANTHER" id="PTHR33050">
    <property type="entry name" value="REVERSE TRANSCRIPTASE DOMAIN-CONTAINING PROTEIN"/>
    <property type="match status" value="1"/>
</dbReference>
<feature type="region of interest" description="Disordered" evidence="1">
    <location>
        <begin position="391"/>
        <end position="422"/>
    </location>
</feature>
<dbReference type="Gene3D" id="3.30.70.270">
    <property type="match status" value="1"/>
</dbReference>
<dbReference type="Proteomes" id="UP000324800">
    <property type="component" value="Unassembled WGS sequence"/>
</dbReference>
<dbReference type="InterPro" id="IPR043128">
    <property type="entry name" value="Rev_trsase/Diguanyl_cyclase"/>
</dbReference>
<protein>
    <recommendedName>
        <fullName evidence="2">Reverse transcriptase domain-containing protein</fullName>
    </recommendedName>
</protein>
<dbReference type="OrthoDB" id="2286242at2759"/>
<dbReference type="EMBL" id="SNRW01021233">
    <property type="protein sequence ID" value="KAA6364777.1"/>
    <property type="molecule type" value="Genomic_DNA"/>
</dbReference>
<dbReference type="Pfam" id="PF00078">
    <property type="entry name" value="RVT_1"/>
    <property type="match status" value="1"/>
</dbReference>
<dbReference type="PANTHER" id="PTHR33050:SF7">
    <property type="entry name" value="RIBONUCLEASE H"/>
    <property type="match status" value="1"/>
</dbReference>
<evidence type="ECO:0000259" key="2">
    <source>
        <dbReference type="PROSITE" id="PS50878"/>
    </source>
</evidence>
<dbReference type="InterPro" id="IPR052055">
    <property type="entry name" value="Hepadnavirus_pol/RT"/>
</dbReference>
<feature type="region of interest" description="Disordered" evidence="1">
    <location>
        <begin position="64"/>
        <end position="89"/>
    </location>
</feature>
<comment type="caution">
    <text evidence="3">The sequence shown here is derived from an EMBL/GenBank/DDBJ whole genome shotgun (WGS) entry which is preliminary data.</text>
</comment>